<evidence type="ECO:0000256" key="5">
    <source>
        <dbReference type="SAM" id="Phobius"/>
    </source>
</evidence>
<name>A0A1S3IZA1_LINAN</name>
<dbReference type="Gene3D" id="1.20.1250.20">
    <property type="entry name" value="MFS general substrate transporter like domains"/>
    <property type="match status" value="1"/>
</dbReference>
<comment type="subcellular location">
    <subcellularLocation>
        <location evidence="1">Membrane</location>
        <topology evidence="1">Multi-pass membrane protein</topology>
    </subcellularLocation>
</comment>
<evidence type="ECO:0000256" key="2">
    <source>
        <dbReference type="ARBA" id="ARBA00022692"/>
    </source>
</evidence>
<keyword evidence="3 5" id="KW-1133">Transmembrane helix</keyword>
<sequence length="119" mass="13459">MHDRIEDAEKVLSSIAIGNKKTPISSDALRKFVEEEKAKAVTLKHYAIWDLFRTPQLTKYTLVLMFNWFVYSMTFYGLSLNVKQLPGDVYVNFALLSALELVALVSVLITGNRADAVDM</sequence>
<gene>
    <name evidence="7" type="primary">LOC106168866</name>
</gene>
<dbReference type="KEGG" id="lak:106168866"/>
<keyword evidence="2 5" id="KW-0812">Transmembrane</keyword>
<reference evidence="7" key="1">
    <citation type="submission" date="2025-08" db="UniProtKB">
        <authorList>
            <consortium name="RefSeq"/>
        </authorList>
    </citation>
    <scope>IDENTIFICATION</scope>
    <source>
        <tissue evidence="7">Gonads</tissue>
    </source>
</reference>
<keyword evidence="4 5" id="KW-0472">Membrane</keyword>
<dbReference type="AlphaFoldDB" id="A0A1S3IZA1"/>
<proteinExistence type="predicted"/>
<dbReference type="InterPro" id="IPR036259">
    <property type="entry name" value="MFS_trans_sf"/>
</dbReference>
<dbReference type="RefSeq" id="XP_013403530.1">
    <property type="nucleotide sequence ID" value="XM_013548076.1"/>
</dbReference>
<evidence type="ECO:0000256" key="4">
    <source>
        <dbReference type="ARBA" id="ARBA00023136"/>
    </source>
</evidence>
<dbReference type="GO" id="GO:0016020">
    <property type="term" value="C:membrane"/>
    <property type="evidence" value="ECO:0007669"/>
    <property type="project" value="UniProtKB-SubCell"/>
</dbReference>
<feature type="transmembrane region" description="Helical" evidence="5">
    <location>
        <begin position="90"/>
        <end position="109"/>
    </location>
</feature>
<dbReference type="Proteomes" id="UP000085678">
    <property type="component" value="Unplaced"/>
</dbReference>
<feature type="transmembrane region" description="Helical" evidence="5">
    <location>
        <begin position="60"/>
        <end position="78"/>
    </location>
</feature>
<accession>A0A1S3IZA1</accession>
<protein>
    <submittedName>
        <fullName evidence="7">Solute carrier family 22 member 1-like</fullName>
    </submittedName>
</protein>
<evidence type="ECO:0000256" key="3">
    <source>
        <dbReference type="ARBA" id="ARBA00022989"/>
    </source>
</evidence>
<keyword evidence="6" id="KW-1185">Reference proteome</keyword>
<dbReference type="InParanoid" id="A0A1S3IZA1"/>
<evidence type="ECO:0000313" key="7">
    <source>
        <dbReference type="RefSeq" id="XP_013403530.1"/>
    </source>
</evidence>
<dbReference type="GeneID" id="106168866"/>
<organism evidence="6 7">
    <name type="scientific">Lingula anatina</name>
    <name type="common">Brachiopod</name>
    <name type="synonym">Lingula unguis</name>
    <dbReference type="NCBI Taxonomy" id="7574"/>
    <lineage>
        <taxon>Eukaryota</taxon>
        <taxon>Metazoa</taxon>
        <taxon>Spiralia</taxon>
        <taxon>Lophotrochozoa</taxon>
        <taxon>Brachiopoda</taxon>
        <taxon>Linguliformea</taxon>
        <taxon>Lingulata</taxon>
        <taxon>Lingulida</taxon>
        <taxon>Linguloidea</taxon>
        <taxon>Lingulidae</taxon>
        <taxon>Lingula</taxon>
    </lineage>
</organism>
<dbReference type="PANTHER" id="PTHR24064">
    <property type="entry name" value="SOLUTE CARRIER FAMILY 22 MEMBER"/>
    <property type="match status" value="1"/>
</dbReference>
<evidence type="ECO:0000256" key="1">
    <source>
        <dbReference type="ARBA" id="ARBA00004141"/>
    </source>
</evidence>
<evidence type="ECO:0000313" key="6">
    <source>
        <dbReference type="Proteomes" id="UP000085678"/>
    </source>
</evidence>
<dbReference type="SUPFAM" id="SSF103473">
    <property type="entry name" value="MFS general substrate transporter"/>
    <property type="match status" value="1"/>
</dbReference>